<dbReference type="InParanoid" id="A0A194XGC5"/>
<proteinExistence type="predicted"/>
<dbReference type="RefSeq" id="XP_018073600.1">
    <property type="nucleotide sequence ID" value="XM_018219592.1"/>
</dbReference>
<evidence type="ECO:0000256" key="1">
    <source>
        <dbReference type="SAM" id="MobiDB-lite"/>
    </source>
</evidence>
<name>A0A194XGC5_MOLSC</name>
<sequence length="313" mass="35995">MELPSPAPKILSLRLSPWMAEMEHPLYTEFYRWGYANEVYTSETDAEKVIRALHENLVEYDIILLADDGIFREGRKIRIHTAQNGHYTLYVKKERATSVVDEHRLLATALVWFVGRGGNLFLLKNFVKHSSAAQMELFFKNFDLTWTVSPQRRIKKTLSLNRQCEILQSNGSNSLPCFYESSVSLLENVKSKENLYMCGSASGIAVAEYENGRVIYFGDDTKVMTEATAHILITFCGGSARYINENGRYPSSGYFYDKIQEQRDRKKQEEQAKKQGEQAEEQESLRSSDHSQDRTEVSSTEERGRSLERQGRK</sequence>
<evidence type="ECO:0000313" key="3">
    <source>
        <dbReference type="Proteomes" id="UP000070700"/>
    </source>
</evidence>
<protein>
    <submittedName>
        <fullName evidence="2">Uncharacterized protein</fullName>
    </submittedName>
</protein>
<evidence type="ECO:0000313" key="2">
    <source>
        <dbReference type="EMBL" id="KUJ19245.1"/>
    </source>
</evidence>
<keyword evidence="3" id="KW-1185">Reference proteome</keyword>
<dbReference type="KEGG" id="psco:LY89DRAFT_731653"/>
<dbReference type="EMBL" id="KQ947411">
    <property type="protein sequence ID" value="KUJ19245.1"/>
    <property type="molecule type" value="Genomic_DNA"/>
</dbReference>
<gene>
    <name evidence="2" type="ORF">LY89DRAFT_731653</name>
</gene>
<dbReference type="GeneID" id="28829318"/>
<feature type="region of interest" description="Disordered" evidence="1">
    <location>
        <begin position="261"/>
        <end position="313"/>
    </location>
</feature>
<organism evidence="2 3">
    <name type="scientific">Mollisia scopiformis</name>
    <name type="common">Conifer needle endophyte fungus</name>
    <name type="synonym">Phialocephala scopiformis</name>
    <dbReference type="NCBI Taxonomy" id="149040"/>
    <lineage>
        <taxon>Eukaryota</taxon>
        <taxon>Fungi</taxon>
        <taxon>Dikarya</taxon>
        <taxon>Ascomycota</taxon>
        <taxon>Pezizomycotina</taxon>
        <taxon>Leotiomycetes</taxon>
        <taxon>Helotiales</taxon>
        <taxon>Mollisiaceae</taxon>
        <taxon>Mollisia</taxon>
    </lineage>
</organism>
<reference evidence="2 3" key="1">
    <citation type="submission" date="2015-10" db="EMBL/GenBank/DDBJ databases">
        <title>Full genome of DAOMC 229536 Phialocephala scopiformis, a fungal endophyte of spruce producing the potent anti-insectan compound rugulosin.</title>
        <authorList>
            <consortium name="DOE Joint Genome Institute"/>
            <person name="Walker A.K."/>
            <person name="Frasz S.L."/>
            <person name="Seifert K.A."/>
            <person name="Miller J.D."/>
            <person name="Mondo S.J."/>
            <person name="Labutti K."/>
            <person name="Lipzen A."/>
            <person name="Dockter R."/>
            <person name="Kennedy M."/>
            <person name="Grigoriev I.V."/>
            <person name="Spatafora J.W."/>
        </authorList>
    </citation>
    <scope>NUCLEOTIDE SEQUENCE [LARGE SCALE GENOMIC DNA]</scope>
    <source>
        <strain evidence="2 3">CBS 120377</strain>
    </source>
</reference>
<accession>A0A194XGC5</accession>
<dbReference type="Proteomes" id="UP000070700">
    <property type="component" value="Unassembled WGS sequence"/>
</dbReference>
<dbReference type="AlphaFoldDB" id="A0A194XGC5"/>